<protein>
    <recommendedName>
        <fullName evidence="4">PEP-CTERM sorting domain-containing protein</fullName>
    </recommendedName>
</protein>
<keyword evidence="1" id="KW-0732">Signal</keyword>
<feature type="signal peptide" evidence="1">
    <location>
        <begin position="1"/>
        <end position="20"/>
    </location>
</feature>
<reference evidence="2 3" key="1">
    <citation type="submission" date="2022-01" db="EMBL/GenBank/DDBJ databases">
        <title>Paraglaciecola sp. G1-23.</title>
        <authorList>
            <person name="Jin M.S."/>
            <person name="Han D.M."/>
            <person name="Kim H.M."/>
            <person name="Jeon C.O."/>
        </authorList>
    </citation>
    <scope>NUCLEOTIDE SEQUENCE [LARGE SCALE GENOMIC DNA]</scope>
    <source>
        <strain evidence="2 3">G1-23</strain>
    </source>
</reference>
<accession>A0ABS9D5S4</accession>
<dbReference type="RefSeq" id="WP_235311945.1">
    <property type="nucleotide sequence ID" value="NZ_JAKGAS010000004.1"/>
</dbReference>
<keyword evidence="3" id="KW-1185">Reference proteome</keyword>
<sequence length="384" mass="42603">MFKFLFLFLVLSICSTNLRAEPINYEFGFTADATLQHTFTDTEFRFVFDGDTNEMIDPQFYGFLTGVGPLGTLEVAGQSVDIGEWDLGVYNGDMSLSPMSGNGGLGHDLFLGSLVDFDFQQTIDTRDDSYLSPSLSPNFTNSFYSSPLTSLSDFGLDFDFDISFEDDSINNMYFATERPAGNTNSAIRYEFGFTANATLQHTFTDTEFRFVFDGDTNEMIDPQFYGFLTGVGPLGTLEVAGQSVDIGEWDLGVYNGDMSLSPMSGNGGLGHDLFLGSLVDFDLQQTIDTRDGSYLSPSLSPNFTNSFYSSPMTSISDFGLGFDFDLSFEDDSVNNMYFASHKEQIKVPSPPTLLLFMVGILFLFRTQTHQQRSEIDISPSVRFS</sequence>
<evidence type="ECO:0000256" key="1">
    <source>
        <dbReference type="SAM" id="SignalP"/>
    </source>
</evidence>
<evidence type="ECO:0000313" key="3">
    <source>
        <dbReference type="Proteomes" id="UP001521137"/>
    </source>
</evidence>
<gene>
    <name evidence="2" type="ORF">L0668_09100</name>
</gene>
<proteinExistence type="predicted"/>
<evidence type="ECO:0000313" key="2">
    <source>
        <dbReference type="EMBL" id="MCF2948260.1"/>
    </source>
</evidence>
<feature type="chain" id="PRO_5045408329" description="PEP-CTERM sorting domain-containing protein" evidence="1">
    <location>
        <begin position="21"/>
        <end position="384"/>
    </location>
</feature>
<dbReference type="Proteomes" id="UP001521137">
    <property type="component" value="Unassembled WGS sequence"/>
</dbReference>
<name>A0ABS9D5S4_9ALTE</name>
<dbReference type="EMBL" id="JAKGAS010000004">
    <property type="protein sequence ID" value="MCF2948260.1"/>
    <property type="molecule type" value="Genomic_DNA"/>
</dbReference>
<organism evidence="2 3">
    <name type="scientific">Paraglaciecola algarum</name>
    <dbReference type="NCBI Taxonomy" id="3050085"/>
    <lineage>
        <taxon>Bacteria</taxon>
        <taxon>Pseudomonadati</taxon>
        <taxon>Pseudomonadota</taxon>
        <taxon>Gammaproteobacteria</taxon>
        <taxon>Alteromonadales</taxon>
        <taxon>Alteromonadaceae</taxon>
        <taxon>Paraglaciecola</taxon>
    </lineage>
</organism>
<evidence type="ECO:0008006" key="4">
    <source>
        <dbReference type="Google" id="ProtNLM"/>
    </source>
</evidence>
<comment type="caution">
    <text evidence="2">The sequence shown here is derived from an EMBL/GenBank/DDBJ whole genome shotgun (WGS) entry which is preliminary data.</text>
</comment>